<dbReference type="OrthoDB" id="1738393at2759"/>
<dbReference type="AlphaFoldDB" id="A0A6J5XPM8"/>
<protein>
    <submittedName>
        <fullName evidence="1">Uncharacterized protein</fullName>
    </submittedName>
</protein>
<accession>A0A6J5XPM8</accession>
<sequence length="103" mass="11657">MPAPVNYSGDDDFYHAVFFYSNPMNWDLGCLLSIGSHGYYPSSKRAHISSIHKVDLCKSPTADKVIQPLKLDNSYDTLTTGEEDKNWKMMLPHEVFGKEENNG</sequence>
<dbReference type="Proteomes" id="UP000507245">
    <property type="component" value="Unassembled WGS sequence"/>
</dbReference>
<keyword evidence="2" id="KW-1185">Reference proteome</keyword>
<name>A0A6J5XPM8_PRUAR</name>
<organism evidence="1 2">
    <name type="scientific">Prunus armeniaca</name>
    <name type="common">Apricot</name>
    <name type="synonym">Armeniaca vulgaris</name>
    <dbReference type="NCBI Taxonomy" id="36596"/>
    <lineage>
        <taxon>Eukaryota</taxon>
        <taxon>Viridiplantae</taxon>
        <taxon>Streptophyta</taxon>
        <taxon>Embryophyta</taxon>
        <taxon>Tracheophyta</taxon>
        <taxon>Spermatophyta</taxon>
        <taxon>Magnoliopsida</taxon>
        <taxon>eudicotyledons</taxon>
        <taxon>Gunneridae</taxon>
        <taxon>Pentapetalae</taxon>
        <taxon>rosids</taxon>
        <taxon>fabids</taxon>
        <taxon>Rosales</taxon>
        <taxon>Rosaceae</taxon>
        <taxon>Amygdaloideae</taxon>
        <taxon>Amygdaleae</taxon>
        <taxon>Prunus</taxon>
    </lineage>
</organism>
<reference evidence="2" key="1">
    <citation type="journal article" date="2020" name="Genome Biol.">
        <title>Gamete binning: chromosome-level and haplotype-resolved genome assembly enabled by high-throughput single-cell sequencing of gamete genomes.</title>
        <authorList>
            <person name="Campoy J.A."/>
            <person name="Sun H."/>
            <person name="Goel M."/>
            <person name="Jiao W.-B."/>
            <person name="Folz-Donahue K."/>
            <person name="Wang N."/>
            <person name="Rubio M."/>
            <person name="Liu C."/>
            <person name="Kukat C."/>
            <person name="Ruiz D."/>
            <person name="Huettel B."/>
            <person name="Schneeberger K."/>
        </authorList>
    </citation>
    <scope>NUCLEOTIDE SEQUENCE [LARGE SCALE GENOMIC DNA]</scope>
    <source>
        <strain evidence="2">cv. Rojo Pasion</strain>
    </source>
</reference>
<proteinExistence type="predicted"/>
<dbReference type="EMBL" id="CAEKKB010000006">
    <property type="protein sequence ID" value="CAB4313895.1"/>
    <property type="molecule type" value="Genomic_DNA"/>
</dbReference>
<evidence type="ECO:0000313" key="2">
    <source>
        <dbReference type="Proteomes" id="UP000507245"/>
    </source>
</evidence>
<gene>
    <name evidence="1" type="ORF">ORAREDHAP_LOCUS37548</name>
</gene>
<evidence type="ECO:0000313" key="1">
    <source>
        <dbReference type="EMBL" id="CAB4313895.1"/>
    </source>
</evidence>